<dbReference type="EMBL" id="JASCZI010272461">
    <property type="protein sequence ID" value="MED6222332.1"/>
    <property type="molecule type" value="Genomic_DNA"/>
</dbReference>
<sequence length="492" mass="54516">MVPRDQVDDPNDPLTCGIRLACLTWPKPNGLGRGEAFIHFLTLFINIDSDEDENYLTYPLTGKENVLPFVNSFTDPDPSIQAILDEYWSTILTSRLLPVGLPGEYNVALKRKVVSYSPQYVACQFGLAQALPTPILPDTDDQLVHYEVDDLGKLEQLLDRNHERMEEQFNRQSFPEIARQNSISDSRSTTGSREIYSFMVKEKEHSRLFEGSTFEQGFENWRVLAHTRHYPSSEAAATSPPEHAHSEPREQSLDLLLSQAKQVYSSGGKVPLSGGVGSKETAEPEAVGDVPPIPATLSKIAAKIIPLLGFPLEDLATDDKLKADLISAVNTLDDELPVSEADLIHQFGDFVSGLYSSNFLALADQKKELDAVVDGWKLLCRRAVDCSEATLQISQILEQGKKSEQEAVVQIEALEDELAVAKEGLANIRSANEDLSDKLKRYEGNKASLASVTFKAETDTGRVRASFNATEKKVEAFDQLCTRLKLSLGRFI</sequence>
<feature type="compositionally biased region" description="Basic and acidic residues" evidence="2">
    <location>
        <begin position="242"/>
        <end position="251"/>
    </location>
</feature>
<feature type="region of interest" description="Disordered" evidence="2">
    <location>
        <begin position="231"/>
        <end position="251"/>
    </location>
</feature>
<keyword evidence="1" id="KW-0175">Coiled coil</keyword>
<keyword evidence="4" id="KW-1185">Reference proteome</keyword>
<evidence type="ECO:0000256" key="1">
    <source>
        <dbReference type="SAM" id="Coils"/>
    </source>
</evidence>
<gene>
    <name evidence="3" type="ORF">PIB30_063303</name>
</gene>
<dbReference type="Proteomes" id="UP001341840">
    <property type="component" value="Unassembled WGS sequence"/>
</dbReference>
<name>A0ABU6ZK56_9FABA</name>
<feature type="coiled-coil region" evidence="1">
    <location>
        <begin position="397"/>
        <end position="452"/>
    </location>
</feature>
<organism evidence="3 4">
    <name type="scientific">Stylosanthes scabra</name>
    <dbReference type="NCBI Taxonomy" id="79078"/>
    <lineage>
        <taxon>Eukaryota</taxon>
        <taxon>Viridiplantae</taxon>
        <taxon>Streptophyta</taxon>
        <taxon>Embryophyta</taxon>
        <taxon>Tracheophyta</taxon>
        <taxon>Spermatophyta</taxon>
        <taxon>Magnoliopsida</taxon>
        <taxon>eudicotyledons</taxon>
        <taxon>Gunneridae</taxon>
        <taxon>Pentapetalae</taxon>
        <taxon>rosids</taxon>
        <taxon>fabids</taxon>
        <taxon>Fabales</taxon>
        <taxon>Fabaceae</taxon>
        <taxon>Papilionoideae</taxon>
        <taxon>50 kb inversion clade</taxon>
        <taxon>dalbergioids sensu lato</taxon>
        <taxon>Dalbergieae</taxon>
        <taxon>Pterocarpus clade</taxon>
        <taxon>Stylosanthes</taxon>
    </lineage>
</organism>
<reference evidence="3 4" key="1">
    <citation type="journal article" date="2023" name="Plants (Basel)">
        <title>Bridging the Gap: Combining Genomics and Transcriptomics Approaches to Understand Stylosanthes scabra, an Orphan Legume from the Brazilian Caatinga.</title>
        <authorList>
            <person name="Ferreira-Neto J.R.C."/>
            <person name="da Silva M.D."/>
            <person name="Binneck E."/>
            <person name="de Melo N.F."/>
            <person name="da Silva R.H."/>
            <person name="de Melo A.L.T.M."/>
            <person name="Pandolfi V."/>
            <person name="Bustamante F.O."/>
            <person name="Brasileiro-Vidal A.C."/>
            <person name="Benko-Iseppon A.M."/>
        </authorList>
    </citation>
    <scope>NUCLEOTIDE SEQUENCE [LARGE SCALE GENOMIC DNA]</scope>
    <source>
        <tissue evidence="3">Leaves</tissue>
    </source>
</reference>
<accession>A0ABU6ZK56</accession>
<evidence type="ECO:0000256" key="2">
    <source>
        <dbReference type="SAM" id="MobiDB-lite"/>
    </source>
</evidence>
<evidence type="ECO:0000313" key="3">
    <source>
        <dbReference type="EMBL" id="MED6222332.1"/>
    </source>
</evidence>
<protein>
    <submittedName>
        <fullName evidence="3">Uncharacterized protein</fullName>
    </submittedName>
</protein>
<comment type="caution">
    <text evidence="3">The sequence shown here is derived from an EMBL/GenBank/DDBJ whole genome shotgun (WGS) entry which is preliminary data.</text>
</comment>
<proteinExistence type="predicted"/>
<evidence type="ECO:0000313" key="4">
    <source>
        <dbReference type="Proteomes" id="UP001341840"/>
    </source>
</evidence>